<dbReference type="InterPro" id="IPR000477">
    <property type="entry name" value="RT_dom"/>
</dbReference>
<protein>
    <recommendedName>
        <fullName evidence="1">Reverse transcriptase domain-containing protein</fullName>
    </recommendedName>
</protein>
<accession>A0AAV2T8W6</accession>
<sequence>MAKKPDGKYRFCVNHGRLNEIIVNKVTPVPTVSEIFGRLQKAKLFTVLDLRSGYWQFPIRKGDWDKATFSAGDKQYRFKRMPFGLSGAPFTFGRLMLKVLQRLTNAIIYRG</sequence>
<dbReference type="InterPro" id="IPR053134">
    <property type="entry name" value="RNA-dir_DNA_polymerase"/>
</dbReference>
<reference evidence="2" key="1">
    <citation type="submission" date="2024-06" db="EMBL/GenBank/DDBJ databases">
        <authorList>
            <person name="Liu X."/>
            <person name="Lenzi L."/>
            <person name="Haldenby T S."/>
            <person name="Uol C."/>
        </authorList>
    </citation>
    <scope>NUCLEOTIDE SEQUENCE</scope>
</reference>
<name>A0AAV2T8W6_CALDB</name>
<evidence type="ECO:0000313" key="3">
    <source>
        <dbReference type="Proteomes" id="UP001497525"/>
    </source>
</evidence>
<dbReference type="CDD" id="cd01647">
    <property type="entry name" value="RT_LTR"/>
    <property type="match status" value="1"/>
</dbReference>
<proteinExistence type="predicted"/>
<dbReference type="InterPro" id="IPR043502">
    <property type="entry name" value="DNA/RNA_pol_sf"/>
</dbReference>
<dbReference type="EMBL" id="CAXLJL010000157">
    <property type="protein sequence ID" value="CAL5133868.1"/>
    <property type="molecule type" value="Genomic_DNA"/>
</dbReference>
<dbReference type="InterPro" id="IPR043128">
    <property type="entry name" value="Rev_trsase/Diguanyl_cyclase"/>
</dbReference>
<dbReference type="Gene3D" id="3.10.10.10">
    <property type="entry name" value="HIV Type 1 Reverse Transcriptase, subunit A, domain 1"/>
    <property type="match status" value="1"/>
</dbReference>
<evidence type="ECO:0000313" key="2">
    <source>
        <dbReference type="EMBL" id="CAL5133868.1"/>
    </source>
</evidence>
<dbReference type="Gene3D" id="3.30.70.270">
    <property type="match status" value="1"/>
</dbReference>
<dbReference type="PANTHER" id="PTHR24559:SF444">
    <property type="entry name" value="REVERSE TRANSCRIPTASE DOMAIN-CONTAINING PROTEIN"/>
    <property type="match status" value="1"/>
</dbReference>
<dbReference type="Proteomes" id="UP001497525">
    <property type="component" value="Unassembled WGS sequence"/>
</dbReference>
<evidence type="ECO:0000259" key="1">
    <source>
        <dbReference type="Pfam" id="PF00078"/>
    </source>
</evidence>
<dbReference type="AlphaFoldDB" id="A0AAV2T8W6"/>
<dbReference type="Pfam" id="PF00078">
    <property type="entry name" value="RVT_1"/>
    <property type="match status" value="1"/>
</dbReference>
<dbReference type="SUPFAM" id="SSF56672">
    <property type="entry name" value="DNA/RNA polymerases"/>
    <property type="match status" value="1"/>
</dbReference>
<organism evidence="2 3">
    <name type="scientific">Calicophoron daubneyi</name>
    <name type="common">Rumen fluke</name>
    <name type="synonym">Paramphistomum daubneyi</name>
    <dbReference type="NCBI Taxonomy" id="300641"/>
    <lineage>
        <taxon>Eukaryota</taxon>
        <taxon>Metazoa</taxon>
        <taxon>Spiralia</taxon>
        <taxon>Lophotrochozoa</taxon>
        <taxon>Platyhelminthes</taxon>
        <taxon>Trematoda</taxon>
        <taxon>Digenea</taxon>
        <taxon>Plagiorchiida</taxon>
        <taxon>Pronocephalata</taxon>
        <taxon>Paramphistomoidea</taxon>
        <taxon>Paramphistomidae</taxon>
        <taxon>Calicophoron</taxon>
    </lineage>
</organism>
<dbReference type="PANTHER" id="PTHR24559">
    <property type="entry name" value="TRANSPOSON TY3-I GAG-POL POLYPROTEIN"/>
    <property type="match status" value="1"/>
</dbReference>
<comment type="caution">
    <text evidence="2">The sequence shown here is derived from an EMBL/GenBank/DDBJ whole genome shotgun (WGS) entry which is preliminary data.</text>
</comment>
<gene>
    <name evidence="2" type="ORF">CDAUBV1_LOCUS7090</name>
</gene>
<feature type="domain" description="Reverse transcriptase" evidence="1">
    <location>
        <begin position="3"/>
        <end position="106"/>
    </location>
</feature>